<proteinExistence type="predicted"/>
<gene>
    <name evidence="5" type="ORF">MEDL_32095</name>
</gene>
<evidence type="ECO:0000313" key="5">
    <source>
        <dbReference type="EMBL" id="CAG2218503.1"/>
    </source>
</evidence>
<dbReference type="Gene3D" id="2.60.120.40">
    <property type="match status" value="1"/>
</dbReference>
<evidence type="ECO:0000259" key="4">
    <source>
        <dbReference type="PROSITE" id="PS50871"/>
    </source>
</evidence>
<protein>
    <submittedName>
        <fullName evidence="5">C1QL</fullName>
    </submittedName>
</protein>
<dbReference type="InterPro" id="IPR050822">
    <property type="entry name" value="Cerebellin_Synaptic_Org"/>
</dbReference>
<dbReference type="Pfam" id="PF00386">
    <property type="entry name" value="C1q"/>
    <property type="match status" value="1"/>
</dbReference>
<keyword evidence="6" id="KW-1185">Reference proteome</keyword>
<dbReference type="GO" id="GO:0005576">
    <property type="term" value="C:extracellular region"/>
    <property type="evidence" value="ECO:0007669"/>
    <property type="project" value="UniProtKB-SubCell"/>
</dbReference>
<dbReference type="Proteomes" id="UP000683360">
    <property type="component" value="Unassembled WGS sequence"/>
</dbReference>
<dbReference type="OrthoDB" id="6051432at2759"/>
<dbReference type="PANTHER" id="PTHR22923">
    <property type="entry name" value="CEREBELLIN-RELATED"/>
    <property type="match status" value="1"/>
</dbReference>
<name>A0A8S3SJY7_MYTED</name>
<dbReference type="SMART" id="SM00110">
    <property type="entry name" value="C1Q"/>
    <property type="match status" value="1"/>
</dbReference>
<accession>A0A8S3SJY7</accession>
<comment type="subcellular location">
    <subcellularLocation>
        <location evidence="1">Secreted</location>
    </subcellularLocation>
</comment>
<organism evidence="5 6">
    <name type="scientific">Mytilus edulis</name>
    <name type="common">Blue mussel</name>
    <dbReference type="NCBI Taxonomy" id="6550"/>
    <lineage>
        <taxon>Eukaryota</taxon>
        <taxon>Metazoa</taxon>
        <taxon>Spiralia</taxon>
        <taxon>Lophotrochozoa</taxon>
        <taxon>Mollusca</taxon>
        <taxon>Bivalvia</taxon>
        <taxon>Autobranchia</taxon>
        <taxon>Pteriomorphia</taxon>
        <taxon>Mytilida</taxon>
        <taxon>Mytiloidea</taxon>
        <taxon>Mytilidae</taxon>
        <taxon>Mytilinae</taxon>
        <taxon>Mytilus</taxon>
    </lineage>
</organism>
<evidence type="ECO:0000313" key="6">
    <source>
        <dbReference type="Proteomes" id="UP000683360"/>
    </source>
</evidence>
<sequence length="263" mass="30094">MAIAYLPVAVVRQNFHLFVQDVETRNLCRRYHGLRDLLLYFERNYLNGQFQPATWNVFNRDMDNRTNNHVEVCAVNSVSGHYQENDQTFPKRFLLEEDYHTIIDRLNNLTHEFGALKKEVEALKKENFLLRQPAVAFLVEKTKTLAGQHHHIYYDSIKLNIGNAYYPAHGNFIAPVKGIYLFSITACSQSSHIIVLELTVNVTVVGKVLAGDRYYAECTSKSFLVDLSAGDDVYVQHEAVGDYLFSDSRYGYPSFSGALLILL</sequence>
<dbReference type="PANTHER" id="PTHR22923:SF116">
    <property type="entry name" value="C1Q DOMAIN-CONTAINING PROTEIN"/>
    <property type="match status" value="1"/>
</dbReference>
<keyword evidence="3" id="KW-0732">Signal</keyword>
<dbReference type="SUPFAM" id="SSF49842">
    <property type="entry name" value="TNF-like"/>
    <property type="match status" value="1"/>
</dbReference>
<dbReference type="AlphaFoldDB" id="A0A8S3SJY7"/>
<evidence type="ECO:0000256" key="2">
    <source>
        <dbReference type="ARBA" id="ARBA00022525"/>
    </source>
</evidence>
<dbReference type="PROSITE" id="PS50871">
    <property type="entry name" value="C1Q"/>
    <property type="match status" value="1"/>
</dbReference>
<dbReference type="InterPro" id="IPR001073">
    <property type="entry name" value="C1q_dom"/>
</dbReference>
<keyword evidence="2" id="KW-0964">Secreted</keyword>
<dbReference type="EMBL" id="CAJPWZ010001599">
    <property type="protein sequence ID" value="CAG2218503.1"/>
    <property type="molecule type" value="Genomic_DNA"/>
</dbReference>
<feature type="domain" description="C1q" evidence="4">
    <location>
        <begin position="130"/>
        <end position="263"/>
    </location>
</feature>
<comment type="caution">
    <text evidence="5">The sequence shown here is derived from an EMBL/GenBank/DDBJ whole genome shotgun (WGS) entry which is preliminary data.</text>
</comment>
<evidence type="ECO:0000256" key="1">
    <source>
        <dbReference type="ARBA" id="ARBA00004613"/>
    </source>
</evidence>
<dbReference type="InterPro" id="IPR008983">
    <property type="entry name" value="Tumour_necrosis_fac-like_dom"/>
</dbReference>
<reference evidence="5" key="1">
    <citation type="submission" date="2021-03" db="EMBL/GenBank/DDBJ databases">
        <authorList>
            <person name="Bekaert M."/>
        </authorList>
    </citation>
    <scope>NUCLEOTIDE SEQUENCE</scope>
</reference>
<evidence type="ECO:0000256" key="3">
    <source>
        <dbReference type="ARBA" id="ARBA00022729"/>
    </source>
</evidence>
<dbReference type="PRINTS" id="PR00007">
    <property type="entry name" value="COMPLEMNTC1Q"/>
</dbReference>